<keyword evidence="3 6" id="KW-0560">Oxidoreductase</keyword>
<evidence type="ECO:0000259" key="5">
    <source>
        <dbReference type="Pfam" id="PF00296"/>
    </source>
</evidence>
<evidence type="ECO:0000256" key="2">
    <source>
        <dbReference type="ARBA" id="ARBA00022643"/>
    </source>
</evidence>
<keyword evidence="7" id="KW-1185">Reference proteome</keyword>
<evidence type="ECO:0000313" key="7">
    <source>
        <dbReference type="Proteomes" id="UP001299283"/>
    </source>
</evidence>
<dbReference type="Proteomes" id="UP001299283">
    <property type="component" value="Unassembled WGS sequence"/>
</dbReference>
<dbReference type="EMBL" id="JAYJJQ010000016">
    <property type="protein sequence ID" value="MEB3070702.1"/>
    <property type="molecule type" value="Genomic_DNA"/>
</dbReference>
<dbReference type="RefSeq" id="WP_329779617.1">
    <property type="nucleotide sequence ID" value="NZ_JAYJJQ010000016.1"/>
</dbReference>
<organism evidence="6 7">
    <name type="scientific">[Mycobacterium] vasticus</name>
    <dbReference type="NCBI Taxonomy" id="2875777"/>
    <lineage>
        <taxon>Bacteria</taxon>
        <taxon>Bacillati</taxon>
        <taxon>Actinomycetota</taxon>
        <taxon>Actinomycetes</taxon>
        <taxon>Mycobacteriales</taxon>
        <taxon>Mycobacteriaceae</taxon>
        <taxon>Mycolicibacter</taxon>
    </lineage>
</organism>
<dbReference type="InterPro" id="IPR019921">
    <property type="entry name" value="Lucif-like_OxRdtase_Rv2161c"/>
</dbReference>
<dbReference type="NCBIfam" id="TIGR03619">
    <property type="entry name" value="F420_Rv2161c"/>
    <property type="match status" value="1"/>
</dbReference>
<evidence type="ECO:0000313" key="6">
    <source>
        <dbReference type="EMBL" id="MEB3070702.1"/>
    </source>
</evidence>
<evidence type="ECO:0000256" key="1">
    <source>
        <dbReference type="ARBA" id="ARBA00022630"/>
    </source>
</evidence>
<keyword evidence="2" id="KW-0288">FMN</keyword>
<dbReference type="InterPro" id="IPR050172">
    <property type="entry name" value="SsuD_RutA_monooxygenase"/>
</dbReference>
<keyword evidence="1" id="KW-0285">Flavoprotein</keyword>
<sequence length="311" mass="33209">MLFTLEHPVGQADCHPALYGPEGLPGLAQAAERAGFNAIAFTEHPAPSLKWLRGGGHATLDPIAALGFVAACTTKLNVMPYLLVLPYRNPLLAAKSIVSLDVLSGGRLVVAAGGGYLRSEFGALGVDFDERGALFDEALDVLRGACTSEEFHYRGGHFEARGTAMVPGPVQRPHPPIWIGGNGRNARRRVARYGQGWSPLIASAEMAATTRMPAITTVRQLAEKVDDLRQLVAESGRDPASIDVQVLSPLSDVCNTKTSVERMHDHIGELAVAGVTHFVIRPPAESPSAAIDSITWFGEQFIAGQFNKEGQ</sequence>
<feature type="domain" description="Luciferase-like" evidence="5">
    <location>
        <begin position="24"/>
        <end position="249"/>
    </location>
</feature>
<evidence type="ECO:0000256" key="4">
    <source>
        <dbReference type="ARBA" id="ARBA00023033"/>
    </source>
</evidence>
<gene>
    <name evidence="6" type="ORF">K5L39_16065</name>
</gene>
<reference evidence="6 7" key="1">
    <citation type="submission" date="2023-12" db="EMBL/GenBank/DDBJ databases">
        <title>Description of new species of Mycobacterium terrae complex isolated from sewage at the Sao Paulo Zoological Park Foundation in Brazil.</title>
        <authorList>
            <person name="Romagnoli C.L."/>
            <person name="Conceicao E.C."/>
            <person name="Machado E."/>
            <person name="Barreto L.B.P.F."/>
            <person name="Sharma A."/>
            <person name="Silva N.M."/>
            <person name="Marques L.E."/>
            <person name="Juliana M.A."/>
            <person name="Lourenco M.C.S."/>
            <person name="Digiampietri L.A."/>
            <person name="Suffys P.N."/>
            <person name="Viana-Niero C."/>
        </authorList>
    </citation>
    <scope>NUCLEOTIDE SEQUENCE [LARGE SCALE GENOMIC DNA]</scope>
    <source>
        <strain evidence="6 7">MYC017</strain>
    </source>
</reference>
<dbReference type="InterPro" id="IPR011251">
    <property type="entry name" value="Luciferase-like_dom"/>
</dbReference>
<proteinExistence type="predicted"/>
<evidence type="ECO:0000256" key="3">
    <source>
        <dbReference type="ARBA" id="ARBA00023002"/>
    </source>
</evidence>
<name>A0ABU5YZY7_9MYCO</name>
<dbReference type="EC" id="1.-.-.-" evidence="6"/>
<dbReference type="Gene3D" id="3.20.20.30">
    <property type="entry name" value="Luciferase-like domain"/>
    <property type="match status" value="1"/>
</dbReference>
<dbReference type="PANTHER" id="PTHR42847">
    <property type="entry name" value="ALKANESULFONATE MONOOXYGENASE"/>
    <property type="match status" value="1"/>
</dbReference>
<comment type="caution">
    <text evidence="6">The sequence shown here is derived from an EMBL/GenBank/DDBJ whole genome shotgun (WGS) entry which is preliminary data.</text>
</comment>
<dbReference type="SUPFAM" id="SSF51679">
    <property type="entry name" value="Bacterial luciferase-like"/>
    <property type="match status" value="1"/>
</dbReference>
<protein>
    <submittedName>
        <fullName evidence="6">LLM class F420-dependent oxidoreductase</fullName>
        <ecNumber evidence="6">1.-.-.-</ecNumber>
    </submittedName>
</protein>
<keyword evidence="4" id="KW-0503">Monooxygenase</keyword>
<dbReference type="InterPro" id="IPR036661">
    <property type="entry name" value="Luciferase-like_sf"/>
</dbReference>
<dbReference type="PANTHER" id="PTHR42847:SF4">
    <property type="entry name" value="ALKANESULFONATE MONOOXYGENASE-RELATED"/>
    <property type="match status" value="1"/>
</dbReference>
<accession>A0ABU5YZY7</accession>
<dbReference type="GO" id="GO:0016491">
    <property type="term" value="F:oxidoreductase activity"/>
    <property type="evidence" value="ECO:0007669"/>
    <property type="project" value="UniProtKB-KW"/>
</dbReference>
<dbReference type="Pfam" id="PF00296">
    <property type="entry name" value="Bac_luciferase"/>
    <property type="match status" value="1"/>
</dbReference>